<dbReference type="SUPFAM" id="SSF56219">
    <property type="entry name" value="DNase I-like"/>
    <property type="match status" value="1"/>
</dbReference>
<keyword evidence="3" id="KW-1185">Reference proteome</keyword>
<evidence type="ECO:0000313" key="3">
    <source>
        <dbReference type="Proteomes" id="UP001165190"/>
    </source>
</evidence>
<dbReference type="AlphaFoldDB" id="A0A9W7HNM3"/>
<protein>
    <recommendedName>
        <fullName evidence="1">Endonuclease/exonuclease/phosphatase domain-containing protein</fullName>
    </recommendedName>
</protein>
<name>A0A9W7HNM3_HIBTR</name>
<dbReference type="OrthoDB" id="1750221at2759"/>
<dbReference type="InterPro" id="IPR036691">
    <property type="entry name" value="Endo/exonu/phosph_ase_sf"/>
</dbReference>
<dbReference type="InterPro" id="IPR005135">
    <property type="entry name" value="Endo/exonuclease/phosphatase"/>
</dbReference>
<dbReference type="EMBL" id="BSYR01000017">
    <property type="protein sequence ID" value="GMI80381.1"/>
    <property type="molecule type" value="Genomic_DNA"/>
</dbReference>
<sequence>MKLLSWNVRGLGKPRARKRLQASLRDVNPSVIFLIETKLQASEMLNVRRRWGFQCGVEVSSRGRSGGLCLSWKMDSDVTLRSFSDRHIDAMISKALMIIVGALQAFMRRRRSSSELSLGIYFVI</sequence>
<feature type="domain" description="Endonuclease/exonuclease/phosphatase" evidence="1">
    <location>
        <begin position="4"/>
        <end position="79"/>
    </location>
</feature>
<evidence type="ECO:0000259" key="1">
    <source>
        <dbReference type="Pfam" id="PF03372"/>
    </source>
</evidence>
<dbReference type="Gene3D" id="3.60.10.10">
    <property type="entry name" value="Endonuclease/exonuclease/phosphatase"/>
    <property type="match status" value="1"/>
</dbReference>
<dbReference type="PANTHER" id="PTHR35218">
    <property type="entry name" value="RNASE H DOMAIN-CONTAINING PROTEIN"/>
    <property type="match status" value="1"/>
</dbReference>
<comment type="caution">
    <text evidence="2">The sequence shown here is derived from an EMBL/GenBank/DDBJ whole genome shotgun (WGS) entry which is preliminary data.</text>
</comment>
<reference evidence="2" key="1">
    <citation type="submission" date="2023-05" db="EMBL/GenBank/DDBJ databases">
        <title>Genome and transcriptome analyses reveal genes involved in the formation of fine ridges on petal epidermal cells in Hibiscus trionum.</title>
        <authorList>
            <person name="Koshimizu S."/>
            <person name="Masuda S."/>
            <person name="Ishii T."/>
            <person name="Shirasu K."/>
            <person name="Hoshino A."/>
            <person name="Arita M."/>
        </authorList>
    </citation>
    <scope>NUCLEOTIDE SEQUENCE</scope>
    <source>
        <strain evidence="2">Hamamatsu line</strain>
    </source>
</reference>
<evidence type="ECO:0000313" key="2">
    <source>
        <dbReference type="EMBL" id="GMI80381.1"/>
    </source>
</evidence>
<dbReference type="PANTHER" id="PTHR35218:SF9">
    <property type="entry name" value="ENDONUCLEASE_EXONUCLEASE_PHOSPHATASE DOMAIN-CONTAINING PROTEIN"/>
    <property type="match status" value="1"/>
</dbReference>
<dbReference type="Proteomes" id="UP001165190">
    <property type="component" value="Unassembled WGS sequence"/>
</dbReference>
<dbReference type="GO" id="GO:0003824">
    <property type="term" value="F:catalytic activity"/>
    <property type="evidence" value="ECO:0007669"/>
    <property type="project" value="InterPro"/>
</dbReference>
<gene>
    <name evidence="2" type="ORF">HRI_001707400</name>
</gene>
<proteinExistence type="predicted"/>
<organism evidence="2 3">
    <name type="scientific">Hibiscus trionum</name>
    <name type="common">Flower of an hour</name>
    <dbReference type="NCBI Taxonomy" id="183268"/>
    <lineage>
        <taxon>Eukaryota</taxon>
        <taxon>Viridiplantae</taxon>
        <taxon>Streptophyta</taxon>
        <taxon>Embryophyta</taxon>
        <taxon>Tracheophyta</taxon>
        <taxon>Spermatophyta</taxon>
        <taxon>Magnoliopsida</taxon>
        <taxon>eudicotyledons</taxon>
        <taxon>Gunneridae</taxon>
        <taxon>Pentapetalae</taxon>
        <taxon>rosids</taxon>
        <taxon>malvids</taxon>
        <taxon>Malvales</taxon>
        <taxon>Malvaceae</taxon>
        <taxon>Malvoideae</taxon>
        <taxon>Hibiscus</taxon>
    </lineage>
</organism>
<dbReference type="Pfam" id="PF03372">
    <property type="entry name" value="Exo_endo_phos"/>
    <property type="match status" value="1"/>
</dbReference>
<accession>A0A9W7HNM3</accession>